<keyword evidence="2" id="KW-1185">Reference proteome</keyword>
<proteinExistence type="predicted"/>
<comment type="caution">
    <text evidence="1">The sequence shown here is derived from an EMBL/GenBank/DDBJ whole genome shotgun (WGS) entry which is preliminary data.</text>
</comment>
<dbReference type="EMBL" id="CM042010">
    <property type="protein sequence ID" value="KAI3781565.1"/>
    <property type="molecule type" value="Genomic_DNA"/>
</dbReference>
<protein>
    <submittedName>
        <fullName evidence="1">Uncharacterized protein</fullName>
    </submittedName>
</protein>
<organism evidence="1 2">
    <name type="scientific">Cichorium intybus</name>
    <name type="common">Chicory</name>
    <dbReference type="NCBI Taxonomy" id="13427"/>
    <lineage>
        <taxon>Eukaryota</taxon>
        <taxon>Viridiplantae</taxon>
        <taxon>Streptophyta</taxon>
        <taxon>Embryophyta</taxon>
        <taxon>Tracheophyta</taxon>
        <taxon>Spermatophyta</taxon>
        <taxon>Magnoliopsida</taxon>
        <taxon>eudicotyledons</taxon>
        <taxon>Gunneridae</taxon>
        <taxon>Pentapetalae</taxon>
        <taxon>asterids</taxon>
        <taxon>campanulids</taxon>
        <taxon>Asterales</taxon>
        <taxon>Asteraceae</taxon>
        <taxon>Cichorioideae</taxon>
        <taxon>Cichorieae</taxon>
        <taxon>Cichoriinae</taxon>
        <taxon>Cichorium</taxon>
    </lineage>
</organism>
<evidence type="ECO:0000313" key="1">
    <source>
        <dbReference type="EMBL" id="KAI3781565.1"/>
    </source>
</evidence>
<dbReference type="Proteomes" id="UP001055811">
    <property type="component" value="Linkage Group LG02"/>
</dbReference>
<evidence type="ECO:0000313" key="2">
    <source>
        <dbReference type="Proteomes" id="UP001055811"/>
    </source>
</evidence>
<reference evidence="2" key="1">
    <citation type="journal article" date="2022" name="Mol. Ecol. Resour.">
        <title>The genomes of chicory, endive, great burdock and yacon provide insights into Asteraceae palaeo-polyploidization history and plant inulin production.</title>
        <authorList>
            <person name="Fan W."/>
            <person name="Wang S."/>
            <person name="Wang H."/>
            <person name="Wang A."/>
            <person name="Jiang F."/>
            <person name="Liu H."/>
            <person name="Zhao H."/>
            <person name="Xu D."/>
            <person name="Zhang Y."/>
        </authorList>
    </citation>
    <scope>NUCLEOTIDE SEQUENCE [LARGE SCALE GENOMIC DNA]</scope>
    <source>
        <strain evidence="2">cv. Punajuju</strain>
    </source>
</reference>
<name>A0ACB9GEU7_CICIN</name>
<accession>A0ACB9GEU7</accession>
<reference evidence="1 2" key="2">
    <citation type="journal article" date="2022" name="Mol. Ecol. Resour.">
        <title>The genomes of chicory, endive, great burdock and yacon provide insights into Asteraceae paleo-polyploidization history and plant inulin production.</title>
        <authorList>
            <person name="Fan W."/>
            <person name="Wang S."/>
            <person name="Wang H."/>
            <person name="Wang A."/>
            <person name="Jiang F."/>
            <person name="Liu H."/>
            <person name="Zhao H."/>
            <person name="Xu D."/>
            <person name="Zhang Y."/>
        </authorList>
    </citation>
    <scope>NUCLEOTIDE SEQUENCE [LARGE SCALE GENOMIC DNA]</scope>
    <source>
        <strain evidence="2">cv. Punajuju</strain>
        <tissue evidence="1">Leaves</tissue>
    </source>
</reference>
<sequence>MVCSIFCSSSTRTVEDQSDSWKVISLSLSPLLRFQSAPLHNNLALALAREEDLIMKIERIFFTLNINLDVNFHGNVAFTAVSGDSDHVSSYMRSRNDISRPDLEVEYLSETEIFISSNDRLG</sequence>
<gene>
    <name evidence="1" type="ORF">L2E82_11582</name>
</gene>